<keyword evidence="3" id="KW-0949">S-adenosyl-L-methionine</keyword>
<protein>
    <submittedName>
        <fullName evidence="5">Class I SAM-dependent methyltransferase</fullName>
    </submittedName>
</protein>
<evidence type="ECO:0000313" key="5">
    <source>
        <dbReference type="EMBL" id="QDE36953.1"/>
    </source>
</evidence>
<evidence type="ECO:0000256" key="1">
    <source>
        <dbReference type="ARBA" id="ARBA00022603"/>
    </source>
</evidence>
<dbReference type="InterPro" id="IPR025789">
    <property type="entry name" value="DOT1_dom"/>
</dbReference>
<dbReference type="PIRSF" id="PIRSF029047">
    <property type="entry name" value="Protein_Lys_MeTrfase_predicted"/>
    <property type="match status" value="1"/>
</dbReference>
<evidence type="ECO:0000256" key="2">
    <source>
        <dbReference type="ARBA" id="ARBA00022679"/>
    </source>
</evidence>
<dbReference type="Pfam" id="PF08123">
    <property type="entry name" value="DOT1"/>
    <property type="match status" value="1"/>
</dbReference>
<accession>A0ABX5VWJ1</accession>
<evidence type="ECO:0000256" key="3">
    <source>
        <dbReference type="ARBA" id="ARBA00022691"/>
    </source>
</evidence>
<dbReference type="SUPFAM" id="SSF53335">
    <property type="entry name" value="S-adenosyl-L-methionine-dependent methyltransferases"/>
    <property type="match status" value="1"/>
</dbReference>
<feature type="domain" description="DOT1" evidence="4">
    <location>
        <begin position="82"/>
        <end position="134"/>
    </location>
</feature>
<dbReference type="RefSeq" id="WP_006343406.1">
    <property type="nucleotide sequence ID" value="NZ_CP041038.1"/>
</dbReference>
<gene>
    <name evidence="5" type="ORF">FI836_01295</name>
</gene>
<dbReference type="PANTHER" id="PTHR13610:SF11">
    <property type="entry name" value="METHYLTRANSFERASE DOMAIN-CONTAINING PROTEIN"/>
    <property type="match status" value="1"/>
</dbReference>
<dbReference type="GO" id="GO:0008168">
    <property type="term" value="F:methyltransferase activity"/>
    <property type="evidence" value="ECO:0007669"/>
    <property type="project" value="UniProtKB-KW"/>
</dbReference>
<dbReference type="GeneID" id="12243199"/>
<organism evidence="5 6">
    <name type="scientific">Chlamydophila parapsittaci</name>
    <dbReference type="NCBI Taxonomy" id="344886"/>
    <lineage>
        <taxon>Bacteria</taxon>
        <taxon>Pseudomonadati</taxon>
        <taxon>Chlamydiota</taxon>
        <taxon>Chlamydiia</taxon>
        <taxon>Chlamydiales</taxon>
        <taxon>Chlamydiaceae</taxon>
        <taxon>Chlamydia/Chlamydophila group</taxon>
        <taxon>Chlamydia</taxon>
    </lineage>
</organism>
<dbReference type="Proteomes" id="UP000320536">
    <property type="component" value="Chromosome"/>
</dbReference>
<dbReference type="Gene3D" id="3.40.50.150">
    <property type="entry name" value="Vaccinia Virus protein VP39"/>
    <property type="match status" value="1"/>
</dbReference>
<keyword evidence="6" id="KW-1185">Reference proteome</keyword>
<dbReference type="GO" id="GO:0032259">
    <property type="term" value="P:methylation"/>
    <property type="evidence" value="ECO:0007669"/>
    <property type="project" value="UniProtKB-KW"/>
</dbReference>
<keyword evidence="2" id="KW-0808">Transferase</keyword>
<name>A0ABX5VWJ1_9CHLA</name>
<dbReference type="InterPro" id="IPR026170">
    <property type="entry name" value="FAM173A/B"/>
</dbReference>
<dbReference type="EMBL" id="CP041038">
    <property type="protein sequence ID" value="QDE36953.1"/>
    <property type="molecule type" value="Genomic_DNA"/>
</dbReference>
<evidence type="ECO:0000259" key="4">
    <source>
        <dbReference type="Pfam" id="PF08123"/>
    </source>
</evidence>
<dbReference type="PANTHER" id="PTHR13610">
    <property type="entry name" value="METHYLTRANSFERASE DOMAIN-CONTAINING PROTEIN"/>
    <property type="match status" value="1"/>
</dbReference>
<keyword evidence="1 5" id="KW-0489">Methyltransferase</keyword>
<proteinExistence type="predicted"/>
<dbReference type="InterPro" id="IPR029063">
    <property type="entry name" value="SAM-dependent_MTases_sf"/>
</dbReference>
<evidence type="ECO:0000313" key="6">
    <source>
        <dbReference type="Proteomes" id="UP000320536"/>
    </source>
</evidence>
<sequence length="240" mass="27769">MSYSNRLKSFVLKKSSFLYVLRVLIYRIWFSIREYVCLSLSLYIQYPKLLLYDLAKFVYSLLKNPYRKLRRSPQSSLLREGNVYGETPWLALNKVSREFGVTSQDVVYDLGCGLGKVCFWFSHILRCQVVGIDNQPAFINFSSYLHRLLSVQPAVFLKEHFHETPLSQASCVYFYGSSYSLKVLKSVLKALKELKPGNMVISISFPLDSLPGGDQLFFTEKSCEVIFPWGKTKAYKNIRK</sequence>
<dbReference type="CDD" id="cd02440">
    <property type="entry name" value="AdoMet_MTases"/>
    <property type="match status" value="1"/>
</dbReference>
<dbReference type="InterPro" id="IPR021180">
    <property type="entry name" value="Protein_Lys_MeTrfase_predicted"/>
</dbReference>
<reference evidence="5 6" key="1">
    <citation type="journal article" date="2020" name="Data Brief">
        <title>Data of de novo genome assembly of the Chlamydia psittaci strain isolated from the livestock in Volga Region, Russian Federation.</title>
        <authorList>
            <person name="Feodorova V.A."/>
            <person name="Zaitsev S.S."/>
            <person name="Khizhnyakova M.A."/>
            <person name="Saltykov Y.V."/>
            <person name="Evstifeev V.V."/>
            <person name="Khusainov F.M."/>
            <person name="Yakovlev S.I."/>
            <person name="Larionova O.S."/>
            <person name="Motin V.L."/>
        </authorList>
    </citation>
    <scope>NUCLEOTIDE SEQUENCE [LARGE SCALE GENOMIC DNA]</scope>
    <source>
        <strain evidence="5 6">Rostinovo-70</strain>
    </source>
</reference>